<sequence length="58" mass="6239">MKHLVAGNLAASAANMKERVDGDNGQIAVFLTRLFAWPVMANLSVTVHMSVIVDMPVT</sequence>
<dbReference type="AlphaFoldDB" id="Q8CKJ3"/>
<reference evidence="1 2" key="1">
    <citation type="journal article" date="2002" name="J. Bacteriol.">
        <title>Genome sequence of Yersinia pestis KIM.</title>
        <authorList>
            <person name="Deng W."/>
            <person name="Burland V."/>
            <person name="Plunkett G.III."/>
            <person name="Boutin A."/>
            <person name="Mayhew G.F."/>
            <person name="Liss P."/>
            <person name="Perna N.T."/>
            <person name="Rose D.J."/>
            <person name="Mau B."/>
            <person name="Zhou S."/>
            <person name="Schwartz D.C."/>
            <person name="Fetherston J.D."/>
            <person name="Lindler L.E."/>
            <person name="Brubaker R.R."/>
            <person name="Plana G.V."/>
            <person name="Straley S.C."/>
            <person name="McDonough K.A."/>
            <person name="Nilles M.L."/>
            <person name="Matson J.S."/>
            <person name="Blattner F.R."/>
            <person name="Perry R.D."/>
        </authorList>
    </citation>
    <scope>NUCLEOTIDE SEQUENCE [LARGE SCALE GENOMIC DNA]</scope>
    <source>
        <strain evidence="2">KIM10+ / Biovar Mediaevalis</strain>
    </source>
</reference>
<proteinExistence type="predicted"/>
<evidence type="ECO:0000313" key="2">
    <source>
        <dbReference type="Proteomes" id="UP000002490"/>
    </source>
</evidence>
<accession>Q8CKJ3</accession>
<organism evidence="1 2">
    <name type="scientific">Yersinia pestis</name>
    <dbReference type="NCBI Taxonomy" id="632"/>
    <lineage>
        <taxon>Bacteria</taxon>
        <taxon>Pseudomonadati</taxon>
        <taxon>Pseudomonadota</taxon>
        <taxon>Gammaproteobacteria</taxon>
        <taxon>Enterobacterales</taxon>
        <taxon>Yersiniaceae</taxon>
        <taxon>Yersinia</taxon>
    </lineage>
</organism>
<dbReference type="DNASU" id="1148362"/>
<protein>
    <submittedName>
        <fullName evidence="1">Uncharacterized protein</fullName>
    </submittedName>
</protein>
<name>Q8CKJ3_YERPE</name>
<dbReference type="EMBL" id="AE009952">
    <property type="protein sequence ID" value="AAM86964.1"/>
    <property type="molecule type" value="Genomic_DNA"/>
</dbReference>
<dbReference type="Proteomes" id="UP000002490">
    <property type="component" value="Chromosome"/>
</dbReference>
<dbReference type="KEGG" id="ypk:y3413"/>
<gene>
    <name evidence="1" type="ordered locus">y3413</name>
</gene>
<evidence type="ECO:0000313" key="1">
    <source>
        <dbReference type="EMBL" id="AAM86964.1"/>
    </source>
</evidence>
<dbReference type="HOGENOM" id="CLU_2978373_0_0_6"/>